<feature type="transmembrane region" description="Helical" evidence="6">
    <location>
        <begin position="404"/>
        <end position="425"/>
    </location>
</feature>
<accession>A0A2M9HG62</accession>
<feature type="domain" description="ABC3 transporter permease C-terminal" evidence="7">
    <location>
        <begin position="319"/>
        <end position="428"/>
    </location>
</feature>
<comment type="caution">
    <text evidence="8">The sequence shown here is derived from an EMBL/GenBank/DDBJ whole genome shotgun (WGS) entry which is preliminary data.</text>
</comment>
<protein>
    <recommendedName>
        <fullName evidence="7">ABC3 transporter permease C-terminal domain-containing protein</fullName>
    </recommendedName>
</protein>
<dbReference type="Pfam" id="PF02687">
    <property type="entry name" value="FtsX"/>
    <property type="match status" value="1"/>
</dbReference>
<keyword evidence="9" id="KW-1185">Reference proteome</keyword>
<comment type="subcellular location">
    <subcellularLocation>
        <location evidence="1">Cell membrane</location>
        <topology evidence="1">Multi-pass membrane protein</topology>
    </subcellularLocation>
</comment>
<dbReference type="RefSeq" id="WP_100512352.1">
    <property type="nucleotide sequence ID" value="NZ_PEBK01000002.1"/>
</dbReference>
<feature type="transmembrane region" description="Helical" evidence="6">
    <location>
        <begin position="319"/>
        <end position="338"/>
    </location>
</feature>
<gene>
    <name evidence="8" type="ORF">CSQ87_02820</name>
</gene>
<evidence type="ECO:0000256" key="3">
    <source>
        <dbReference type="ARBA" id="ARBA00022692"/>
    </source>
</evidence>
<dbReference type="InterPro" id="IPR003838">
    <property type="entry name" value="ABC3_permease_C"/>
</dbReference>
<keyword evidence="3 6" id="KW-0812">Transmembrane</keyword>
<evidence type="ECO:0000256" key="1">
    <source>
        <dbReference type="ARBA" id="ARBA00004651"/>
    </source>
</evidence>
<organism evidence="8 9">
    <name type="scientific">Bifidobacterium simiarum</name>
    <dbReference type="NCBI Taxonomy" id="2045441"/>
    <lineage>
        <taxon>Bacteria</taxon>
        <taxon>Bacillati</taxon>
        <taxon>Actinomycetota</taxon>
        <taxon>Actinomycetes</taxon>
        <taxon>Bifidobacteriales</taxon>
        <taxon>Bifidobacteriaceae</taxon>
        <taxon>Bifidobacterium</taxon>
    </lineage>
</organism>
<dbReference type="PANTHER" id="PTHR30572:SF9">
    <property type="entry name" value="ABC TRANSPORTER PERMEASE PROTEIN"/>
    <property type="match status" value="1"/>
</dbReference>
<proteinExistence type="predicted"/>
<evidence type="ECO:0000256" key="5">
    <source>
        <dbReference type="ARBA" id="ARBA00023136"/>
    </source>
</evidence>
<reference evidence="8 9" key="1">
    <citation type="submission" date="2017-10" db="EMBL/GenBank/DDBJ databases">
        <title>Draft genome sequences of strains TRE 1, TRE 9, TRE H and TRI 7, isolated from tamarins, belonging to four potential novel Bifidobacterium species.</title>
        <authorList>
            <person name="Mattarelli P."/>
            <person name="Modesto M."/>
            <person name="Puglisi E."/>
            <person name="Morelli L."/>
            <person name="Spezio C."/>
            <person name="Bonetti A."/>
            <person name="Sandri C."/>
        </authorList>
    </citation>
    <scope>NUCLEOTIDE SEQUENCE [LARGE SCALE GENOMIC DNA]</scope>
    <source>
        <strain evidence="9">TRI7</strain>
    </source>
</reference>
<dbReference type="OrthoDB" id="3227934at2"/>
<keyword evidence="5 6" id="KW-0472">Membrane</keyword>
<dbReference type="GO" id="GO:0005886">
    <property type="term" value="C:plasma membrane"/>
    <property type="evidence" value="ECO:0007669"/>
    <property type="project" value="UniProtKB-SubCell"/>
</dbReference>
<feature type="transmembrane region" description="Helical" evidence="6">
    <location>
        <begin position="21"/>
        <end position="45"/>
    </location>
</feature>
<dbReference type="PANTHER" id="PTHR30572">
    <property type="entry name" value="MEMBRANE COMPONENT OF TRANSPORTER-RELATED"/>
    <property type="match status" value="1"/>
</dbReference>
<dbReference type="AlphaFoldDB" id="A0A2M9HG62"/>
<evidence type="ECO:0000259" key="7">
    <source>
        <dbReference type="Pfam" id="PF02687"/>
    </source>
</evidence>
<dbReference type="Proteomes" id="UP000231451">
    <property type="component" value="Unassembled WGS sequence"/>
</dbReference>
<keyword evidence="4 6" id="KW-1133">Transmembrane helix</keyword>
<dbReference type="GO" id="GO:0022857">
    <property type="term" value="F:transmembrane transporter activity"/>
    <property type="evidence" value="ECO:0007669"/>
    <property type="project" value="TreeGrafter"/>
</dbReference>
<dbReference type="InterPro" id="IPR050250">
    <property type="entry name" value="Macrolide_Exporter_MacB"/>
</dbReference>
<evidence type="ECO:0000256" key="6">
    <source>
        <dbReference type="SAM" id="Phobius"/>
    </source>
</evidence>
<evidence type="ECO:0000256" key="4">
    <source>
        <dbReference type="ARBA" id="ARBA00022989"/>
    </source>
</evidence>
<sequence length="442" mass="47256">MELEKYMFVLKNAWSAMWRRWWRTLLIMIVALAVSFGSMIGLSVINAETKATGSEYDKLTPAVTFRPDRETITQVKGKGDAGKVDWTKYRLSWNQYSEYVQKSGIQLTNAYYGETTTVKLDKVKKTANASDGTGSLTGKLASDTFAITGFSDESASQDGLNGKYTIVSGKNLGYDENSVGQALISESLAKANNLKVGSTFTATNPSKTSTKQNLKVTGIYRNTAAVTEAKTGLDPENTIYTNYYTMTVLGLSTTDQAGTSTNLDVAMILQSPSDYDKFVKAVRKAGLSSDYVISSTTLSDYDAKIAPLKSLAAKLKPGLIVFAVVGAALIVLLLALGMRGRTEEIGFLTAVGIGRGGIANQFALEAQIPLLVGWAIGVAAAAFSVGPVSNWLAAGANASIDAGMIWRMVWIGVGVLVATAVICFVRMTAMKTTTILGSRMEA</sequence>
<evidence type="ECO:0000256" key="2">
    <source>
        <dbReference type="ARBA" id="ARBA00022475"/>
    </source>
</evidence>
<dbReference type="EMBL" id="PEBK01000002">
    <property type="protein sequence ID" value="PJM75818.1"/>
    <property type="molecule type" value="Genomic_DNA"/>
</dbReference>
<keyword evidence="2" id="KW-1003">Cell membrane</keyword>
<evidence type="ECO:0000313" key="9">
    <source>
        <dbReference type="Proteomes" id="UP000231451"/>
    </source>
</evidence>
<name>A0A2M9HG62_9BIFI</name>
<feature type="transmembrane region" description="Helical" evidence="6">
    <location>
        <begin position="370"/>
        <end position="392"/>
    </location>
</feature>
<evidence type="ECO:0000313" key="8">
    <source>
        <dbReference type="EMBL" id="PJM75818.1"/>
    </source>
</evidence>